<evidence type="ECO:0000313" key="1">
    <source>
        <dbReference type="EMBL" id="MDB0521806.1"/>
    </source>
</evidence>
<evidence type="ECO:0000313" key="2">
    <source>
        <dbReference type="Proteomes" id="UP001143674"/>
    </source>
</evidence>
<organism evidence="1 2">
    <name type="scientific">Ralstonia solanacearum</name>
    <name type="common">Pseudomonas solanacearum</name>
    <dbReference type="NCBI Taxonomy" id="305"/>
    <lineage>
        <taxon>Bacteria</taxon>
        <taxon>Pseudomonadati</taxon>
        <taxon>Pseudomonadota</taxon>
        <taxon>Betaproteobacteria</taxon>
        <taxon>Burkholderiales</taxon>
        <taxon>Burkholderiaceae</taxon>
        <taxon>Ralstonia</taxon>
        <taxon>Ralstonia solanacearum species complex</taxon>
    </lineage>
</organism>
<dbReference type="AlphaFoldDB" id="A0AAE3NHF0"/>
<dbReference type="Proteomes" id="UP001143674">
    <property type="component" value="Unassembled WGS sequence"/>
</dbReference>
<sequence>MSKGGKGADDIIFFHISNILKLYGKGNLGCSFHRKAVFDQGGTQTVRPIKLVPFSPGKKRLAE</sequence>
<proteinExistence type="predicted"/>
<protein>
    <submittedName>
        <fullName evidence="1">Uncharacterized protein</fullName>
    </submittedName>
</protein>
<accession>A0AAE3NHF0</accession>
<dbReference type="EMBL" id="JAIVEX010000004">
    <property type="protein sequence ID" value="MDB0521806.1"/>
    <property type="molecule type" value="Genomic_DNA"/>
</dbReference>
<reference evidence="1" key="1">
    <citation type="submission" date="2021-09" db="EMBL/GenBank/DDBJ databases">
        <title>Genomic analysis of Ralstonia spp.</title>
        <authorList>
            <person name="Aburjaile F."/>
            <person name="Ariute J.C."/>
            <person name="Pais A.K.L."/>
            <person name="Albuquerque G.M.R."/>
            <person name="Silva A.M.F."/>
            <person name="Brenig B."/>
            <person name="Azevedo V."/>
            <person name="Matiuzzi M."/>
            <person name="Ramos R."/>
            <person name="Goes-Neto A."/>
            <person name="Soares S."/>
            <person name="Iseppon A.M.B."/>
            <person name="Souza E."/>
            <person name="Gama M."/>
        </authorList>
    </citation>
    <scope>NUCLEOTIDE SEQUENCE</scope>
    <source>
        <strain evidence="1">B4</strain>
    </source>
</reference>
<dbReference type="RefSeq" id="WP_184853042.1">
    <property type="nucleotide sequence ID" value="NZ_JABZEH010000002.1"/>
</dbReference>
<comment type="caution">
    <text evidence="1">The sequence shown here is derived from an EMBL/GenBank/DDBJ whole genome shotgun (WGS) entry which is preliminary data.</text>
</comment>
<name>A0AAE3NHF0_RALSL</name>
<gene>
    <name evidence="1" type="ORF">LBW55_09290</name>
</gene>